<dbReference type="InterPro" id="IPR023187">
    <property type="entry name" value="Tscrpt_reg_MarR-type_CS"/>
</dbReference>
<dbReference type="Proteomes" id="UP000008798">
    <property type="component" value="Chromosome"/>
</dbReference>
<dbReference type="InterPro" id="IPR036388">
    <property type="entry name" value="WH-like_DNA-bd_sf"/>
</dbReference>
<reference evidence="6 7" key="2">
    <citation type="submission" date="2010-03" db="EMBL/GenBank/DDBJ databases">
        <authorList>
            <person name="Pajon A."/>
        </authorList>
    </citation>
    <scope>NUCLEOTIDE SEQUENCE [LARGE SCALE GENOMIC DNA]</scope>
    <source>
        <strain evidence="6 7">GD/7</strain>
    </source>
</reference>
<dbReference type="STRING" id="717962.CC1_25310"/>
<dbReference type="PANTHER" id="PTHR33164">
    <property type="entry name" value="TRANSCRIPTIONAL REGULATOR, MARR FAMILY"/>
    <property type="match status" value="1"/>
</dbReference>
<feature type="domain" description="HTH marR-type" evidence="5">
    <location>
        <begin position="11"/>
        <end position="140"/>
    </location>
</feature>
<dbReference type="InterPro" id="IPR036390">
    <property type="entry name" value="WH_DNA-bd_sf"/>
</dbReference>
<dbReference type="InterPro" id="IPR000835">
    <property type="entry name" value="HTH_MarR-typ"/>
</dbReference>
<proteinExistence type="predicted"/>
<keyword evidence="2" id="KW-0238">DNA-binding</keyword>
<dbReference type="AlphaFoldDB" id="D4JA07"/>
<dbReference type="PANTHER" id="PTHR33164:SF43">
    <property type="entry name" value="HTH-TYPE TRANSCRIPTIONAL REPRESSOR YETL"/>
    <property type="match status" value="1"/>
</dbReference>
<dbReference type="PROSITE" id="PS50995">
    <property type="entry name" value="HTH_MARR_2"/>
    <property type="match status" value="1"/>
</dbReference>
<evidence type="ECO:0000256" key="3">
    <source>
        <dbReference type="ARBA" id="ARBA00023163"/>
    </source>
</evidence>
<dbReference type="EMBL" id="FP929038">
    <property type="protein sequence ID" value="CBK81178.1"/>
    <property type="molecule type" value="Genomic_DNA"/>
</dbReference>
<evidence type="ECO:0000256" key="4">
    <source>
        <dbReference type="SAM" id="MobiDB-lite"/>
    </source>
</evidence>
<dbReference type="GO" id="GO:0003677">
    <property type="term" value="F:DNA binding"/>
    <property type="evidence" value="ECO:0007669"/>
    <property type="project" value="UniProtKB-KW"/>
</dbReference>
<dbReference type="PROSITE" id="PS01117">
    <property type="entry name" value="HTH_MARR_1"/>
    <property type="match status" value="1"/>
</dbReference>
<dbReference type="SMART" id="SM00347">
    <property type="entry name" value="HTH_MARR"/>
    <property type="match status" value="1"/>
</dbReference>
<dbReference type="PATRIC" id="fig|717962.3.peg.2428"/>
<protein>
    <submittedName>
        <fullName evidence="6">Transcriptional regulators</fullName>
    </submittedName>
</protein>
<reference evidence="6 7" key="1">
    <citation type="submission" date="2010-03" db="EMBL/GenBank/DDBJ databases">
        <title>The genome sequence of Coprococcus catus GD/7.</title>
        <authorList>
            <consortium name="metaHIT consortium -- http://www.metahit.eu/"/>
            <person name="Pajon A."/>
            <person name="Turner K."/>
            <person name="Parkhill J."/>
            <person name="Duncan S."/>
            <person name="Flint H."/>
        </authorList>
    </citation>
    <scope>NUCLEOTIDE SEQUENCE [LARGE SCALE GENOMIC DNA]</scope>
    <source>
        <strain evidence="6 7">GD/7</strain>
    </source>
</reference>
<dbReference type="KEGG" id="cct:CC1_25310"/>
<dbReference type="InterPro" id="IPR039422">
    <property type="entry name" value="MarR/SlyA-like"/>
</dbReference>
<sequence>MDMDFFDLSFEESLDEQLVNAILDVGRDIRRLFEGKESQSRILMILRLHGAVTQKVLIQILHIQPGSASEILKKMEKAGLIIRVPNEMNRRASDIVLTRQGRSVSEKLIEQRRGRYREMMACLSEDEKVSLFSMIDRMKEDWQHRFRAVPESTIVSGDSSLQKEKERNKISETSSDGK</sequence>
<accession>D4JA07</accession>
<evidence type="ECO:0000259" key="5">
    <source>
        <dbReference type="PROSITE" id="PS50995"/>
    </source>
</evidence>
<organism evidence="6 7">
    <name type="scientific">Coprococcus catus GD/7</name>
    <dbReference type="NCBI Taxonomy" id="717962"/>
    <lineage>
        <taxon>Bacteria</taxon>
        <taxon>Bacillati</taxon>
        <taxon>Bacillota</taxon>
        <taxon>Clostridia</taxon>
        <taxon>Lachnospirales</taxon>
        <taxon>Lachnospiraceae</taxon>
        <taxon>Coprococcus</taxon>
    </lineage>
</organism>
<name>D4JA07_9FIRM</name>
<keyword evidence="3" id="KW-0804">Transcription</keyword>
<dbReference type="Gene3D" id="1.10.10.10">
    <property type="entry name" value="Winged helix-like DNA-binding domain superfamily/Winged helix DNA-binding domain"/>
    <property type="match status" value="1"/>
</dbReference>
<dbReference type="Pfam" id="PF01047">
    <property type="entry name" value="MarR"/>
    <property type="match status" value="1"/>
</dbReference>
<gene>
    <name evidence="6" type="ORF">CC1_25310</name>
</gene>
<keyword evidence="1" id="KW-0805">Transcription regulation</keyword>
<dbReference type="GO" id="GO:0003700">
    <property type="term" value="F:DNA-binding transcription factor activity"/>
    <property type="evidence" value="ECO:0007669"/>
    <property type="project" value="InterPro"/>
</dbReference>
<dbReference type="HOGENOM" id="CLU_135500_0_0_9"/>
<dbReference type="GO" id="GO:0006950">
    <property type="term" value="P:response to stress"/>
    <property type="evidence" value="ECO:0007669"/>
    <property type="project" value="TreeGrafter"/>
</dbReference>
<dbReference type="RefSeq" id="WP_015514737.1">
    <property type="nucleotide sequence ID" value="NC_021009.1"/>
</dbReference>
<dbReference type="PRINTS" id="PR00598">
    <property type="entry name" value="HTHMARR"/>
</dbReference>
<evidence type="ECO:0000313" key="7">
    <source>
        <dbReference type="Proteomes" id="UP000008798"/>
    </source>
</evidence>
<dbReference type="SUPFAM" id="SSF46785">
    <property type="entry name" value="Winged helix' DNA-binding domain"/>
    <property type="match status" value="1"/>
</dbReference>
<evidence type="ECO:0000256" key="2">
    <source>
        <dbReference type="ARBA" id="ARBA00023125"/>
    </source>
</evidence>
<evidence type="ECO:0000313" key="6">
    <source>
        <dbReference type="EMBL" id="CBK81178.1"/>
    </source>
</evidence>
<feature type="compositionally biased region" description="Basic and acidic residues" evidence="4">
    <location>
        <begin position="161"/>
        <end position="178"/>
    </location>
</feature>
<evidence type="ECO:0000256" key="1">
    <source>
        <dbReference type="ARBA" id="ARBA00023015"/>
    </source>
</evidence>
<feature type="region of interest" description="Disordered" evidence="4">
    <location>
        <begin position="156"/>
        <end position="178"/>
    </location>
</feature>